<comment type="caution">
    <text evidence="2">The sequence shown here is derived from an EMBL/GenBank/DDBJ whole genome shotgun (WGS) entry which is preliminary data.</text>
</comment>
<dbReference type="PANTHER" id="PTHR35788">
    <property type="entry name" value="EXPORTED PROTEIN-RELATED"/>
    <property type="match status" value="1"/>
</dbReference>
<evidence type="ECO:0000256" key="1">
    <source>
        <dbReference type="SAM" id="SignalP"/>
    </source>
</evidence>
<feature type="chain" id="PRO_5044367168" evidence="1">
    <location>
        <begin position="23"/>
        <end position="306"/>
    </location>
</feature>
<name>A0A0M0KKK7_ALKHA</name>
<sequence>MKRKVCFSFIGLLLLATGCSQAEGKEPVFASFHSQMALDHHGAKAPVVLDVLLMNELSGENEKIRLNDYGYWPGRELDTAALADLAGGFAEAIDTPMKNPRLMTDGTFLPGEPRVILSEQEFVEKLSSIAPLEADVVMPIYLTEPNVTEEELKEKKTEEVASFTTYFDSSVAGRTENIRLSADAIHGTVLGPGDTFSFNHEVGERTVERGYKEAKEIVNKEFVMGIGGGICQTSSTLFNAVDQAGLSIVERFTHSREIGYVPTGRDATVSWGGPDFRFSNPFDEPIWIQTSVEGGAITVSVYVFTS</sequence>
<reference evidence="2" key="1">
    <citation type="submission" date="2015-08" db="EMBL/GenBank/DDBJ databases">
        <title>Complete DNA Sequence of Pseudomonas syringae pv. actinidiae, the Causal Agent of Kiwifruit Canker Disease.</title>
        <authorList>
            <person name="Rikkerink E.H.A."/>
            <person name="Fineran P.C."/>
        </authorList>
    </citation>
    <scope>NUCLEOTIDE SEQUENCE</scope>
    <source>
        <strain evidence="2">DSM 13666</strain>
    </source>
</reference>
<evidence type="ECO:0000313" key="2">
    <source>
        <dbReference type="EMBL" id="KOO39401.1"/>
    </source>
</evidence>
<feature type="signal peptide" evidence="1">
    <location>
        <begin position="1"/>
        <end position="22"/>
    </location>
</feature>
<dbReference type="GeneID" id="87597217"/>
<dbReference type="EMBL" id="LILD01000001">
    <property type="protein sequence ID" value="KOO39401.1"/>
    <property type="molecule type" value="Genomic_DNA"/>
</dbReference>
<dbReference type="PROSITE" id="PS51257">
    <property type="entry name" value="PROKAR_LIPOPROTEIN"/>
    <property type="match status" value="1"/>
</dbReference>
<proteinExistence type="predicted"/>
<accession>A0A0M0KKK7</accession>
<dbReference type="Pfam" id="PF04294">
    <property type="entry name" value="VanW"/>
    <property type="match status" value="1"/>
</dbReference>
<protein>
    <submittedName>
        <fullName evidence="2">Vancomycin resistance protein</fullName>
    </submittedName>
</protein>
<dbReference type="PANTHER" id="PTHR35788:SF1">
    <property type="entry name" value="EXPORTED PROTEIN"/>
    <property type="match status" value="1"/>
</dbReference>
<keyword evidence="1" id="KW-0732">Signal</keyword>
<dbReference type="InterPro" id="IPR007391">
    <property type="entry name" value="Vancomycin_resist_VanW"/>
</dbReference>
<dbReference type="PATRIC" id="fig|136160.3.peg.2711"/>
<organism evidence="2">
    <name type="scientific">Halalkalibacterium halodurans</name>
    <name type="common">Bacillus halodurans</name>
    <dbReference type="NCBI Taxonomy" id="86665"/>
    <lineage>
        <taxon>Bacteria</taxon>
        <taxon>Bacillati</taxon>
        <taxon>Bacillota</taxon>
        <taxon>Bacilli</taxon>
        <taxon>Bacillales</taxon>
        <taxon>Bacillaceae</taxon>
        <taxon>Halalkalibacterium (ex Joshi et al. 2022)</taxon>
    </lineage>
</organism>
<dbReference type="AlphaFoldDB" id="A0A0M0KKK7"/>
<gene>
    <name evidence="2" type="ORF">AMD02_11500</name>
</gene>
<dbReference type="InterPro" id="IPR052913">
    <property type="entry name" value="Glycopeptide_resist_protein"/>
</dbReference>
<dbReference type="RefSeq" id="WP_053431396.1">
    <property type="nucleotide sequence ID" value="NZ_CP040441.1"/>
</dbReference>